<name>A0A6N1X5N0_9BURK</name>
<evidence type="ECO:0000313" key="1">
    <source>
        <dbReference type="EMBL" id="QKV54681.1"/>
    </source>
</evidence>
<dbReference type="RefSeq" id="WP_175505477.1">
    <property type="nucleotide sequence ID" value="NZ_CP054840.1"/>
</dbReference>
<proteinExistence type="predicted"/>
<accession>A0A6N1X5N0</accession>
<dbReference type="AlphaFoldDB" id="A0A6N1X5N0"/>
<organism evidence="1 2">
    <name type="scientific">Comamonas antarctica</name>
    <dbReference type="NCBI Taxonomy" id="2743470"/>
    <lineage>
        <taxon>Bacteria</taxon>
        <taxon>Pseudomonadati</taxon>
        <taxon>Pseudomonadota</taxon>
        <taxon>Betaproteobacteria</taxon>
        <taxon>Burkholderiales</taxon>
        <taxon>Comamonadaceae</taxon>
        <taxon>Comamonas</taxon>
    </lineage>
</organism>
<reference evidence="1 2" key="1">
    <citation type="submission" date="2020-06" db="EMBL/GenBank/DDBJ databases">
        <title>Acidovorax antarctica sp. nov., isolated from Corinth ice sheet soil, Antarctic Fields Peninsula.</title>
        <authorList>
            <person name="Xu Q."/>
            <person name="Peng F."/>
        </authorList>
    </citation>
    <scope>NUCLEOTIDE SEQUENCE [LARGE SCALE GENOMIC DNA]</scope>
    <source>
        <strain evidence="1 2">16-35-5</strain>
    </source>
</reference>
<protein>
    <submittedName>
        <fullName evidence="1">Uncharacterized protein</fullName>
    </submittedName>
</protein>
<dbReference type="Proteomes" id="UP000509579">
    <property type="component" value="Chromosome"/>
</dbReference>
<gene>
    <name evidence="1" type="ORF">HUK68_18265</name>
</gene>
<dbReference type="EMBL" id="CP054840">
    <property type="protein sequence ID" value="QKV54681.1"/>
    <property type="molecule type" value="Genomic_DNA"/>
</dbReference>
<keyword evidence="2" id="KW-1185">Reference proteome</keyword>
<dbReference type="KEGG" id="aant:HUK68_18265"/>
<sequence>MKYGFCAWLEKYAALARRDSHAREVNAKEAPAAMPPGSPSYLRGKELVASVTISDTCVRSGKMHPTLCQSRPRQAMAWETLAAYGIGPLQKNPHFRMRAKDGTLSDSRK</sequence>
<evidence type="ECO:0000313" key="2">
    <source>
        <dbReference type="Proteomes" id="UP000509579"/>
    </source>
</evidence>